<dbReference type="InterPro" id="IPR008271">
    <property type="entry name" value="Ser/Thr_kinase_AS"/>
</dbReference>
<dbReference type="Gene3D" id="1.10.510.10">
    <property type="entry name" value="Transferase(Phosphotransferase) domain 1"/>
    <property type="match status" value="2"/>
</dbReference>
<dbReference type="SMART" id="SM00220">
    <property type="entry name" value="S_TKc"/>
    <property type="match status" value="1"/>
</dbReference>
<dbReference type="Proteomes" id="UP000515146">
    <property type="component" value="Unplaced"/>
</dbReference>
<dbReference type="KEGG" id="dpte:113794517"/>
<sequence>MDYVANGELFNVVAANLLSEEHVRYIIYQIAQTLAFLHSRRIIHRDLKLENVLVDRVVDERILQGACDFRHAALKRVSPPCLKLLKRLLNPDPAKRATIADVLNSKWLS</sequence>
<evidence type="ECO:0000259" key="1">
    <source>
        <dbReference type="PROSITE" id="PS50011"/>
    </source>
</evidence>
<dbReference type="InterPro" id="IPR000719">
    <property type="entry name" value="Prot_kinase_dom"/>
</dbReference>
<dbReference type="PANTHER" id="PTHR24347">
    <property type="entry name" value="SERINE/THREONINE-PROTEIN KINASE"/>
    <property type="match status" value="1"/>
</dbReference>
<dbReference type="Pfam" id="PF00069">
    <property type="entry name" value="Pkinase"/>
    <property type="match status" value="1"/>
</dbReference>
<feature type="domain" description="Protein kinase" evidence="1">
    <location>
        <begin position="1"/>
        <end position="109"/>
    </location>
</feature>
<proteinExistence type="predicted"/>
<dbReference type="InterPro" id="IPR011009">
    <property type="entry name" value="Kinase-like_dom_sf"/>
</dbReference>
<dbReference type="SUPFAM" id="SSF56112">
    <property type="entry name" value="Protein kinase-like (PK-like)"/>
    <property type="match status" value="1"/>
</dbReference>
<dbReference type="RefSeq" id="XP_027200433.1">
    <property type="nucleotide sequence ID" value="XM_027344632.1"/>
</dbReference>
<dbReference type="PROSITE" id="PS50011">
    <property type="entry name" value="PROTEIN_KINASE_DOM"/>
    <property type="match status" value="1"/>
</dbReference>
<dbReference type="InParanoid" id="A0A6P6Y4N7"/>
<evidence type="ECO:0000313" key="3">
    <source>
        <dbReference type="RefSeq" id="XP_027200433.1"/>
    </source>
</evidence>
<gene>
    <name evidence="3" type="primary">LOC113794517</name>
</gene>
<dbReference type="GO" id="GO:0005524">
    <property type="term" value="F:ATP binding"/>
    <property type="evidence" value="ECO:0007669"/>
    <property type="project" value="InterPro"/>
</dbReference>
<reference evidence="3" key="1">
    <citation type="submission" date="2025-08" db="UniProtKB">
        <authorList>
            <consortium name="RefSeq"/>
        </authorList>
    </citation>
    <scope>IDENTIFICATION</scope>
    <source>
        <strain evidence="3">Airmid</strain>
    </source>
</reference>
<dbReference type="PROSITE" id="PS00108">
    <property type="entry name" value="PROTEIN_KINASE_ST"/>
    <property type="match status" value="1"/>
</dbReference>
<dbReference type="GO" id="GO:0004672">
    <property type="term" value="F:protein kinase activity"/>
    <property type="evidence" value="ECO:0007669"/>
    <property type="project" value="InterPro"/>
</dbReference>
<protein>
    <submittedName>
        <fullName evidence="3">Serine/threonine-protein kinase SAPK2-like</fullName>
    </submittedName>
</protein>
<organism evidence="2 3">
    <name type="scientific">Dermatophagoides pteronyssinus</name>
    <name type="common">European house dust mite</name>
    <dbReference type="NCBI Taxonomy" id="6956"/>
    <lineage>
        <taxon>Eukaryota</taxon>
        <taxon>Metazoa</taxon>
        <taxon>Ecdysozoa</taxon>
        <taxon>Arthropoda</taxon>
        <taxon>Chelicerata</taxon>
        <taxon>Arachnida</taxon>
        <taxon>Acari</taxon>
        <taxon>Acariformes</taxon>
        <taxon>Sarcoptiformes</taxon>
        <taxon>Astigmata</taxon>
        <taxon>Psoroptidia</taxon>
        <taxon>Analgoidea</taxon>
        <taxon>Pyroglyphidae</taxon>
        <taxon>Dermatophagoidinae</taxon>
        <taxon>Dermatophagoides</taxon>
    </lineage>
</organism>
<evidence type="ECO:0000313" key="2">
    <source>
        <dbReference type="Proteomes" id="UP000515146"/>
    </source>
</evidence>
<feature type="non-terminal residue" evidence="3">
    <location>
        <position position="109"/>
    </location>
</feature>
<accession>A0A6P6Y4N7</accession>
<name>A0A6P6Y4N7_DERPT</name>
<keyword evidence="2" id="KW-1185">Reference proteome</keyword>
<dbReference type="AlphaFoldDB" id="A0A6P6Y4N7"/>
<dbReference type="OrthoDB" id="193931at2759"/>